<dbReference type="Proteomes" id="UP000299102">
    <property type="component" value="Unassembled WGS sequence"/>
</dbReference>
<feature type="region of interest" description="Disordered" evidence="1">
    <location>
        <begin position="196"/>
        <end position="239"/>
    </location>
</feature>
<feature type="compositionally biased region" description="Low complexity" evidence="1">
    <location>
        <begin position="365"/>
        <end position="397"/>
    </location>
</feature>
<sequence length="467" mass="48238">MKGIVLRSTSALKRKQNRKRIRNKVTKTFSAEISAGRPAGRPLAGGYICTRAPGAQHTAMAAPRPLLPCLALLALAASAPVGPHLPTTVEISGSVVEVQRAFQNGLRSVTQTVRALLTDESSAASTATLKDDISTLREGVTGGISKLNESICQVHPPAAPSALRASLEKLEESFNDGLESLNFGADILATIRADKGADKDKEDGSAGGSGGGSGAGGSGSGSGAGGSGSESGSGDKGPFYAFQQFINNFQQTFQENMQNFNNTYQNYITQFSGQGNNTSNSQSSGDSNQNQLIQQIQQIGQNIQNAFGGGQQQQQQQQGQQQQQQQQQQQSDDQSSTTQRPFWQSISQGFQNSIQNIFRPGTSAQAPATAAATTAAADSTTAAPATAAQQTPEQDAPTAPPPGTQRYKGHWGGGHNNAAIVNAWSGFVTALVSSVSGAVTTGAAAVSAAATSVINSLGTNIEVTSAP</sequence>
<protein>
    <submittedName>
        <fullName evidence="2">Uncharacterized protein</fullName>
    </submittedName>
</protein>
<reference evidence="2 3" key="1">
    <citation type="journal article" date="2019" name="Commun. Biol.">
        <title>The bagworm genome reveals a unique fibroin gene that provides high tensile strength.</title>
        <authorList>
            <person name="Kono N."/>
            <person name="Nakamura H."/>
            <person name="Ohtoshi R."/>
            <person name="Tomita M."/>
            <person name="Numata K."/>
            <person name="Arakawa K."/>
        </authorList>
    </citation>
    <scope>NUCLEOTIDE SEQUENCE [LARGE SCALE GENOMIC DNA]</scope>
</reference>
<accession>A0A4C1V543</accession>
<feature type="region of interest" description="Disordered" evidence="1">
    <location>
        <begin position="307"/>
        <end position="340"/>
    </location>
</feature>
<dbReference type="EMBL" id="BGZK01000281">
    <property type="protein sequence ID" value="GBP33911.1"/>
    <property type="molecule type" value="Genomic_DNA"/>
</dbReference>
<feature type="region of interest" description="Disordered" evidence="1">
    <location>
        <begin position="365"/>
        <end position="412"/>
    </location>
</feature>
<evidence type="ECO:0000313" key="2">
    <source>
        <dbReference type="EMBL" id="GBP33911.1"/>
    </source>
</evidence>
<feature type="compositionally biased region" description="Low complexity" evidence="1">
    <location>
        <begin position="307"/>
        <end position="330"/>
    </location>
</feature>
<comment type="caution">
    <text evidence="2">The sequence shown here is derived from an EMBL/GenBank/DDBJ whole genome shotgun (WGS) entry which is preliminary data.</text>
</comment>
<name>A0A4C1V543_EUMVA</name>
<proteinExistence type="predicted"/>
<gene>
    <name evidence="2" type="ORF">EVAR_23257_1</name>
</gene>
<evidence type="ECO:0000256" key="1">
    <source>
        <dbReference type="SAM" id="MobiDB-lite"/>
    </source>
</evidence>
<dbReference type="AlphaFoldDB" id="A0A4C1V543"/>
<feature type="compositionally biased region" description="Polar residues" evidence="1">
    <location>
        <begin position="331"/>
        <end position="340"/>
    </location>
</feature>
<keyword evidence="3" id="KW-1185">Reference proteome</keyword>
<evidence type="ECO:0000313" key="3">
    <source>
        <dbReference type="Proteomes" id="UP000299102"/>
    </source>
</evidence>
<organism evidence="2 3">
    <name type="scientific">Eumeta variegata</name>
    <name type="common">Bagworm moth</name>
    <name type="synonym">Eumeta japonica</name>
    <dbReference type="NCBI Taxonomy" id="151549"/>
    <lineage>
        <taxon>Eukaryota</taxon>
        <taxon>Metazoa</taxon>
        <taxon>Ecdysozoa</taxon>
        <taxon>Arthropoda</taxon>
        <taxon>Hexapoda</taxon>
        <taxon>Insecta</taxon>
        <taxon>Pterygota</taxon>
        <taxon>Neoptera</taxon>
        <taxon>Endopterygota</taxon>
        <taxon>Lepidoptera</taxon>
        <taxon>Glossata</taxon>
        <taxon>Ditrysia</taxon>
        <taxon>Tineoidea</taxon>
        <taxon>Psychidae</taxon>
        <taxon>Oiketicinae</taxon>
        <taxon>Eumeta</taxon>
    </lineage>
</organism>
<feature type="compositionally biased region" description="Gly residues" evidence="1">
    <location>
        <begin position="205"/>
        <end position="235"/>
    </location>
</feature>